<dbReference type="Proteomes" id="UP001218188">
    <property type="component" value="Unassembled WGS sequence"/>
</dbReference>
<keyword evidence="1" id="KW-0732">Signal</keyword>
<name>A0AAD6WYR0_9AGAR</name>
<keyword evidence="3" id="KW-1185">Reference proteome</keyword>
<feature type="chain" id="PRO_5042288310" evidence="1">
    <location>
        <begin position="20"/>
        <end position="73"/>
    </location>
</feature>
<accession>A0AAD6WYR0</accession>
<protein>
    <submittedName>
        <fullName evidence="2">Uncharacterized protein</fullName>
    </submittedName>
</protein>
<proteinExistence type="predicted"/>
<dbReference type="EMBL" id="JARJCM010000113">
    <property type="protein sequence ID" value="KAJ7028371.1"/>
    <property type="molecule type" value="Genomic_DNA"/>
</dbReference>
<evidence type="ECO:0000313" key="3">
    <source>
        <dbReference type="Proteomes" id="UP001218188"/>
    </source>
</evidence>
<gene>
    <name evidence="2" type="ORF">C8F04DRAFT_1119821</name>
</gene>
<reference evidence="2" key="1">
    <citation type="submission" date="2023-03" db="EMBL/GenBank/DDBJ databases">
        <title>Massive genome expansion in bonnet fungi (Mycena s.s.) driven by repeated elements and novel gene families across ecological guilds.</title>
        <authorList>
            <consortium name="Lawrence Berkeley National Laboratory"/>
            <person name="Harder C.B."/>
            <person name="Miyauchi S."/>
            <person name="Viragh M."/>
            <person name="Kuo A."/>
            <person name="Thoen E."/>
            <person name="Andreopoulos B."/>
            <person name="Lu D."/>
            <person name="Skrede I."/>
            <person name="Drula E."/>
            <person name="Henrissat B."/>
            <person name="Morin E."/>
            <person name="Kohler A."/>
            <person name="Barry K."/>
            <person name="LaButti K."/>
            <person name="Morin E."/>
            <person name="Salamov A."/>
            <person name="Lipzen A."/>
            <person name="Mereny Z."/>
            <person name="Hegedus B."/>
            <person name="Baldrian P."/>
            <person name="Stursova M."/>
            <person name="Weitz H."/>
            <person name="Taylor A."/>
            <person name="Grigoriev I.V."/>
            <person name="Nagy L.G."/>
            <person name="Martin F."/>
            <person name="Kauserud H."/>
        </authorList>
    </citation>
    <scope>NUCLEOTIDE SEQUENCE</scope>
    <source>
        <strain evidence="2">CBHHK200</strain>
    </source>
</reference>
<sequence length="73" mass="7564">MQFISVFHILAAMVLATVAAPVFSPALPAVTTVQTQGENPQPTEVFQTIDIPNGGLGISEEADPQPDTGCVIA</sequence>
<evidence type="ECO:0000313" key="2">
    <source>
        <dbReference type="EMBL" id="KAJ7028371.1"/>
    </source>
</evidence>
<dbReference type="AlphaFoldDB" id="A0AAD6WYR0"/>
<feature type="signal peptide" evidence="1">
    <location>
        <begin position="1"/>
        <end position="19"/>
    </location>
</feature>
<comment type="caution">
    <text evidence="2">The sequence shown here is derived from an EMBL/GenBank/DDBJ whole genome shotgun (WGS) entry which is preliminary data.</text>
</comment>
<evidence type="ECO:0000256" key="1">
    <source>
        <dbReference type="SAM" id="SignalP"/>
    </source>
</evidence>
<organism evidence="2 3">
    <name type="scientific">Mycena alexandri</name>
    <dbReference type="NCBI Taxonomy" id="1745969"/>
    <lineage>
        <taxon>Eukaryota</taxon>
        <taxon>Fungi</taxon>
        <taxon>Dikarya</taxon>
        <taxon>Basidiomycota</taxon>
        <taxon>Agaricomycotina</taxon>
        <taxon>Agaricomycetes</taxon>
        <taxon>Agaricomycetidae</taxon>
        <taxon>Agaricales</taxon>
        <taxon>Marasmiineae</taxon>
        <taxon>Mycenaceae</taxon>
        <taxon>Mycena</taxon>
    </lineage>
</organism>